<dbReference type="AlphaFoldDB" id="A0A0R1M6W1"/>
<accession>A0A0R1M6W1</accession>
<evidence type="ECO:0000313" key="2">
    <source>
        <dbReference type="Proteomes" id="UP000051621"/>
    </source>
</evidence>
<protein>
    <recommendedName>
        <fullName evidence="3">Prophage protein</fullName>
    </recommendedName>
</protein>
<evidence type="ECO:0008006" key="3">
    <source>
        <dbReference type="Google" id="ProtNLM"/>
    </source>
</evidence>
<organism evidence="1 2">
    <name type="scientific">Liquorilactobacillus capillatus DSM 19910</name>
    <dbReference type="NCBI Taxonomy" id="1423731"/>
    <lineage>
        <taxon>Bacteria</taxon>
        <taxon>Bacillati</taxon>
        <taxon>Bacillota</taxon>
        <taxon>Bacilli</taxon>
        <taxon>Lactobacillales</taxon>
        <taxon>Lactobacillaceae</taxon>
        <taxon>Liquorilactobacillus</taxon>
    </lineage>
</organism>
<evidence type="ECO:0000313" key="1">
    <source>
        <dbReference type="EMBL" id="KRL01348.1"/>
    </source>
</evidence>
<comment type="caution">
    <text evidence="1">The sequence shown here is derived from an EMBL/GenBank/DDBJ whole genome shotgun (WGS) entry which is preliminary data.</text>
</comment>
<reference evidence="1 2" key="1">
    <citation type="journal article" date="2015" name="Genome Announc.">
        <title>Expanding the biotechnology potential of lactobacilli through comparative genomics of 213 strains and associated genera.</title>
        <authorList>
            <person name="Sun Z."/>
            <person name="Harris H.M."/>
            <person name="McCann A."/>
            <person name="Guo C."/>
            <person name="Argimon S."/>
            <person name="Zhang W."/>
            <person name="Yang X."/>
            <person name="Jeffery I.B."/>
            <person name="Cooney J.C."/>
            <person name="Kagawa T.F."/>
            <person name="Liu W."/>
            <person name="Song Y."/>
            <person name="Salvetti E."/>
            <person name="Wrobel A."/>
            <person name="Rasinkangas P."/>
            <person name="Parkhill J."/>
            <person name="Rea M.C."/>
            <person name="O'Sullivan O."/>
            <person name="Ritari J."/>
            <person name="Douillard F.P."/>
            <person name="Paul Ross R."/>
            <person name="Yang R."/>
            <person name="Briner A.E."/>
            <person name="Felis G.E."/>
            <person name="de Vos W.M."/>
            <person name="Barrangou R."/>
            <person name="Klaenhammer T.R."/>
            <person name="Caufield P.W."/>
            <person name="Cui Y."/>
            <person name="Zhang H."/>
            <person name="O'Toole P.W."/>
        </authorList>
    </citation>
    <scope>NUCLEOTIDE SEQUENCE [LARGE SCALE GENOMIC DNA]</scope>
    <source>
        <strain evidence="1 2">DSM 19910</strain>
    </source>
</reference>
<gene>
    <name evidence="1" type="ORF">FC81_GL001492</name>
</gene>
<dbReference type="Proteomes" id="UP000051621">
    <property type="component" value="Unassembled WGS sequence"/>
</dbReference>
<sequence length="121" mass="12907">MYVKKKVEVNQLNFLVSEKVTSFTQTVDDTNYNVQTDGLGHKIIPAGTVYPTNDAKAIGVTYNEVDVTEGKQPVAVIQEGWLLGQHLPVAPSADAIKAMTTIHFKDIADLSTGTSGGQTGG</sequence>
<dbReference type="OrthoDB" id="1955612at2"/>
<keyword evidence="2" id="KW-1185">Reference proteome</keyword>
<name>A0A0R1M6W1_9LACO</name>
<dbReference type="RefSeq" id="WP_057744781.1">
    <property type="nucleotide sequence ID" value="NZ_AZEF01000027.1"/>
</dbReference>
<dbReference type="PATRIC" id="fig|1423731.3.peg.1532"/>
<dbReference type="EMBL" id="AZEF01000027">
    <property type="protein sequence ID" value="KRL01348.1"/>
    <property type="molecule type" value="Genomic_DNA"/>
</dbReference>
<proteinExistence type="predicted"/>